<gene>
    <name evidence="3" type="ORF">DA01_05455</name>
    <name evidence="4" type="ORF">VLL09_05990</name>
</gene>
<dbReference type="GeneID" id="3229444"/>
<dbReference type="InterPro" id="IPR001482">
    <property type="entry name" value="T2SS/T4SS_dom"/>
</dbReference>
<dbReference type="FunFam" id="3.30.450.90:FF:000002">
    <property type="entry name" value="Twitching motility protein PilT"/>
    <property type="match status" value="1"/>
</dbReference>
<dbReference type="CDD" id="cd01131">
    <property type="entry name" value="PilT"/>
    <property type="match status" value="1"/>
</dbReference>
<dbReference type="EMBL" id="CP141531">
    <property type="protein sequence ID" value="WRO06937.1"/>
    <property type="molecule type" value="Genomic_DNA"/>
</dbReference>
<dbReference type="GO" id="GO:0016887">
    <property type="term" value="F:ATP hydrolysis activity"/>
    <property type="evidence" value="ECO:0007669"/>
    <property type="project" value="InterPro"/>
</dbReference>
<comment type="similarity">
    <text evidence="1">Belongs to the GSP E family.</text>
</comment>
<sequence length="358" mass="39857">MIEVYELLKLVVDNDASDLHIKAPTAPVLRINGDLIRQMQYPPITPEDAEQIFTAITTPHQQEIFAAENELDFVYSVTNLARFRVNVLRQRGSLSLAFRVVPFAIRNIDELKLPVILKNLIIRPRGLLLVTGPTGSGKSTTQAAMIEHLNNCRRCNVITIEDPIEYLFHDNECIISQRELGGDTHSFATALKHALRHDPNVIVIGEMRDLETISTAIAAAETGHLVIGTLHTTDAPQTVDRLIDMFPPSQQQQIRLQLSQVLEAIISQTLIPRLDNKGRVAAFEILIATNAARNLIREGKTFELLTIMQLGKNEGMQTLDNELTRLAKDGVISTENAVLKSSNPERLRKTLCGVNRGT</sequence>
<evidence type="ECO:0000259" key="2">
    <source>
        <dbReference type="Pfam" id="PF00437"/>
    </source>
</evidence>
<dbReference type="AlphaFoldDB" id="A0A0V8M2R4"/>
<dbReference type="RefSeq" id="WP_010936944.1">
    <property type="nucleotide sequence ID" value="NZ_CP141531.1"/>
</dbReference>
<dbReference type="eggNOG" id="COG2805">
    <property type="taxonomic scope" value="Bacteria"/>
</dbReference>
<accession>A0A0V8M2R4</accession>
<dbReference type="EMBL" id="JGYD01000018">
    <property type="protein sequence ID" value="KSV18087.1"/>
    <property type="molecule type" value="Genomic_DNA"/>
</dbReference>
<dbReference type="InterPro" id="IPR050921">
    <property type="entry name" value="T4SS_GSP_E_ATPase"/>
</dbReference>
<evidence type="ECO:0000313" key="3">
    <source>
        <dbReference type="EMBL" id="KSV18087.1"/>
    </source>
</evidence>
<evidence type="ECO:0000313" key="4">
    <source>
        <dbReference type="EMBL" id="WRO06937.1"/>
    </source>
</evidence>
<dbReference type="GO" id="GO:0005524">
    <property type="term" value="F:ATP binding"/>
    <property type="evidence" value="ECO:0007669"/>
    <property type="project" value="InterPro"/>
</dbReference>
<dbReference type="Proteomes" id="UP001327986">
    <property type="component" value="Chromosome"/>
</dbReference>
<name>A0A0V8M2R4_9CHLR</name>
<dbReference type="PATRIC" id="fig|61435.5.peg.1078"/>
<dbReference type="PANTHER" id="PTHR30486">
    <property type="entry name" value="TWITCHING MOTILITY PROTEIN PILT"/>
    <property type="match status" value="1"/>
</dbReference>
<dbReference type="NCBIfam" id="TIGR01420">
    <property type="entry name" value="pilT_fam"/>
    <property type="match status" value="1"/>
</dbReference>
<proteinExistence type="inferred from homology"/>
<protein>
    <submittedName>
        <fullName evidence="3 4">Twitching motility protein</fullName>
    </submittedName>
</protein>
<dbReference type="Gene3D" id="3.40.50.300">
    <property type="entry name" value="P-loop containing nucleotide triphosphate hydrolases"/>
    <property type="match status" value="1"/>
</dbReference>
<evidence type="ECO:0000313" key="5">
    <source>
        <dbReference type="Proteomes" id="UP000053577"/>
    </source>
</evidence>
<dbReference type="OrthoDB" id="143411at2"/>
<dbReference type="Proteomes" id="UP000053577">
    <property type="component" value="Unassembled WGS sequence"/>
</dbReference>
<dbReference type="InterPro" id="IPR006321">
    <property type="entry name" value="PilT/PilU"/>
</dbReference>
<dbReference type="SUPFAM" id="SSF52540">
    <property type="entry name" value="P-loop containing nucleoside triphosphate hydrolases"/>
    <property type="match status" value="1"/>
</dbReference>
<reference evidence="4" key="2">
    <citation type="submission" date="2023-12" db="EMBL/GenBank/DDBJ databases">
        <title>Isolation of organohalide respiring bacteria Dehalococcoides mccartyi strain GPTCE1 in groundwater collected near a chemical plant in Suzhou, China.</title>
        <authorList>
            <person name="Liu G."/>
        </authorList>
    </citation>
    <scope>NUCLEOTIDE SEQUENCE</scope>
    <source>
        <strain evidence="4">GPTCE1</strain>
    </source>
</reference>
<dbReference type="Gene3D" id="3.30.450.90">
    <property type="match status" value="1"/>
</dbReference>
<reference evidence="3 5" key="1">
    <citation type="journal article" date="2015" name="Sci. Rep.">
        <title>A comparative genomics and reductive dehalogenase gene transcription study of two chloroethene-respiring bacteria, Dehalococcoides mccartyi strains MB and 11a.</title>
        <authorList>
            <person name="Low A."/>
            <person name="Shen Z."/>
            <person name="Cheng D."/>
            <person name="Rogers M.J."/>
            <person name="Lee P.K."/>
            <person name="He J."/>
        </authorList>
    </citation>
    <scope>NUCLEOTIDE SEQUENCE [LARGE SCALE GENOMIC DNA]</scope>
    <source>
        <strain evidence="3 5">MB</strain>
    </source>
</reference>
<dbReference type="InterPro" id="IPR027417">
    <property type="entry name" value="P-loop_NTPase"/>
</dbReference>
<organism evidence="3 5">
    <name type="scientific">Dehalococcoides mccartyi</name>
    <dbReference type="NCBI Taxonomy" id="61435"/>
    <lineage>
        <taxon>Bacteria</taxon>
        <taxon>Bacillati</taxon>
        <taxon>Chloroflexota</taxon>
        <taxon>Dehalococcoidia</taxon>
        <taxon>Dehalococcoidales</taxon>
        <taxon>Dehalococcoidaceae</taxon>
        <taxon>Dehalococcoides</taxon>
    </lineage>
</organism>
<feature type="domain" description="Bacterial type II secretion system protein E" evidence="2">
    <location>
        <begin position="83"/>
        <end position="281"/>
    </location>
</feature>
<evidence type="ECO:0000256" key="1">
    <source>
        <dbReference type="ARBA" id="ARBA00006611"/>
    </source>
</evidence>
<dbReference type="Pfam" id="PF00437">
    <property type="entry name" value="T2SSE"/>
    <property type="match status" value="1"/>
</dbReference>
<dbReference type="PANTHER" id="PTHR30486:SF16">
    <property type="entry name" value="TWITCHING MOTILITY PROTEIN PILT"/>
    <property type="match status" value="1"/>
</dbReference>